<keyword evidence="2" id="KW-1185">Reference proteome</keyword>
<name>A0A8H4A594_GIGMA</name>
<dbReference type="OrthoDB" id="10345214at2759"/>
<evidence type="ECO:0008006" key="3">
    <source>
        <dbReference type="Google" id="ProtNLM"/>
    </source>
</evidence>
<sequence length="170" mass="19504">MSTHAFPSLIPSATILNNAFNLLDLSQIFPPPSFNVNEVQRFMSQNRIIFKSLRNRIFRKNVREEAKRHGIDIKLFKGLGQLVWRRSKPEEKHLYSQFTRQIITRFNNTLTPLPQPPPPLPPPPTQPLTTQSNATYVNANDFINGVYNIIDDTQDSTDAFDFSGGQFNIF</sequence>
<dbReference type="EMBL" id="WTPW01001472">
    <property type="protein sequence ID" value="KAF0433489.1"/>
    <property type="molecule type" value="Genomic_DNA"/>
</dbReference>
<gene>
    <name evidence="1" type="ORF">F8M41_005062</name>
</gene>
<proteinExistence type="predicted"/>
<reference evidence="1 2" key="1">
    <citation type="journal article" date="2019" name="Environ. Microbiol.">
        <title>At the nexus of three kingdoms: the genome of the mycorrhizal fungus Gigaspora margarita provides insights into plant, endobacterial and fungal interactions.</title>
        <authorList>
            <person name="Venice F."/>
            <person name="Ghignone S."/>
            <person name="Salvioli di Fossalunga A."/>
            <person name="Amselem J."/>
            <person name="Novero M."/>
            <person name="Xianan X."/>
            <person name="Sedzielewska Toro K."/>
            <person name="Morin E."/>
            <person name="Lipzen A."/>
            <person name="Grigoriev I.V."/>
            <person name="Henrissat B."/>
            <person name="Martin F.M."/>
            <person name="Bonfante P."/>
        </authorList>
    </citation>
    <scope>NUCLEOTIDE SEQUENCE [LARGE SCALE GENOMIC DNA]</scope>
    <source>
        <strain evidence="1 2">BEG34</strain>
    </source>
</reference>
<dbReference type="Proteomes" id="UP000439903">
    <property type="component" value="Unassembled WGS sequence"/>
</dbReference>
<organism evidence="1 2">
    <name type="scientific">Gigaspora margarita</name>
    <dbReference type="NCBI Taxonomy" id="4874"/>
    <lineage>
        <taxon>Eukaryota</taxon>
        <taxon>Fungi</taxon>
        <taxon>Fungi incertae sedis</taxon>
        <taxon>Mucoromycota</taxon>
        <taxon>Glomeromycotina</taxon>
        <taxon>Glomeromycetes</taxon>
        <taxon>Diversisporales</taxon>
        <taxon>Gigasporaceae</taxon>
        <taxon>Gigaspora</taxon>
    </lineage>
</organism>
<evidence type="ECO:0000313" key="1">
    <source>
        <dbReference type="EMBL" id="KAF0433489.1"/>
    </source>
</evidence>
<accession>A0A8H4A594</accession>
<evidence type="ECO:0000313" key="2">
    <source>
        <dbReference type="Proteomes" id="UP000439903"/>
    </source>
</evidence>
<protein>
    <recommendedName>
        <fullName evidence="3">MATA-HMG</fullName>
    </recommendedName>
</protein>
<dbReference type="AlphaFoldDB" id="A0A8H4A594"/>
<comment type="caution">
    <text evidence="1">The sequence shown here is derived from an EMBL/GenBank/DDBJ whole genome shotgun (WGS) entry which is preliminary data.</text>
</comment>